<keyword evidence="4" id="KW-0539">Nucleus</keyword>
<dbReference type="PANTHER" id="PTHR10894:SF0">
    <property type="entry name" value="NUCLEOLAR PROTEIN 56"/>
    <property type="match status" value="1"/>
</dbReference>
<accession>A0ABR3JUL6</accession>
<dbReference type="InterPro" id="IPR002687">
    <property type="entry name" value="Nop_dom"/>
</dbReference>
<dbReference type="InterPro" id="IPR012974">
    <property type="entry name" value="NOP58/56_N"/>
</dbReference>
<dbReference type="InterPro" id="IPR012976">
    <property type="entry name" value="NOSIC"/>
</dbReference>
<dbReference type="Gene3D" id="1.10.246.90">
    <property type="entry name" value="Nop domain"/>
    <property type="match status" value="1"/>
</dbReference>
<keyword evidence="3" id="KW-0690">Ribosome biogenesis</keyword>
<evidence type="ECO:0000256" key="1">
    <source>
        <dbReference type="ARBA" id="ARBA00004604"/>
    </source>
</evidence>
<organism evidence="8 9">
    <name type="scientific">Hohenbuehelia grisea</name>
    <dbReference type="NCBI Taxonomy" id="104357"/>
    <lineage>
        <taxon>Eukaryota</taxon>
        <taxon>Fungi</taxon>
        <taxon>Dikarya</taxon>
        <taxon>Basidiomycota</taxon>
        <taxon>Agaricomycotina</taxon>
        <taxon>Agaricomycetes</taxon>
        <taxon>Agaricomycetidae</taxon>
        <taxon>Agaricales</taxon>
        <taxon>Pleurotineae</taxon>
        <taxon>Pleurotaceae</taxon>
        <taxon>Hohenbuehelia</taxon>
    </lineage>
</organism>
<gene>
    <name evidence="8" type="ORF">HGRIS_011197</name>
</gene>
<evidence type="ECO:0000313" key="8">
    <source>
        <dbReference type="EMBL" id="KAL0959487.1"/>
    </source>
</evidence>
<feature type="domain" description="NOSIC" evidence="7">
    <location>
        <begin position="106"/>
        <end position="158"/>
    </location>
</feature>
<comment type="caution">
    <text evidence="8">The sequence shown here is derived from an EMBL/GenBank/DDBJ whole genome shotgun (WGS) entry which is preliminary data.</text>
</comment>
<dbReference type="EMBL" id="JASNQZ010000002">
    <property type="protein sequence ID" value="KAL0959487.1"/>
    <property type="molecule type" value="Genomic_DNA"/>
</dbReference>
<dbReference type="SMART" id="SM00931">
    <property type="entry name" value="NOSIC"/>
    <property type="match status" value="1"/>
</dbReference>
<proteinExistence type="inferred from homology"/>
<dbReference type="Pfam" id="PF01798">
    <property type="entry name" value="Nop"/>
    <property type="match status" value="1"/>
</dbReference>
<evidence type="ECO:0000313" key="9">
    <source>
        <dbReference type="Proteomes" id="UP001556367"/>
    </source>
</evidence>
<protein>
    <recommendedName>
        <fullName evidence="5">Nucleolar protein 56</fullName>
    </recommendedName>
</protein>
<evidence type="ECO:0000256" key="4">
    <source>
        <dbReference type="ARBA" id="ARBA00023242"/>
    </source>
</evidence>
<evidence type="ECO:0000256" key="3">
    <source>
        <dbReference type="ARBA" id="ARBA00022517"/>
    </source>
</evidence>
<dbReference type="InterPro" id="IPR036070">
    <property type="entry name" value="Nop_dom_sf"/>
</dbReference>
<feature type="region of interest" description="Disordered" evidence="6">
    <location>
        <begin position="164"/>
        <end position="184"/>
    </location>
</feature>
<evidence type="ECO:0000256" key="2">
    <source>
        <dbReference type="ARBA" id="ARBA00009211"/>
    </source>
</evidence>
<dbReference type="Proteomes" id="UP001556367">
    <property type="component" value="Unassembled WGS sequence"/>
</dbReference>
<name>A0ABR3JUL6_9AGAR</name>
<evidence type="ECO:0000256" key="5">
    <source>
        <dbReference type="ARBA" id="ARBA00040742"/>
    </source>
</evidence>
<dbReference type="Pfam" id="PF08156">
    <property type="entry name" value="NOP5NT"/>
    <property type="match status" value="1"/>
</dbReference>
<dbReference type="InterPro" id="IPR042239">
    <property type="entry name" value="Nop_C"/>
</dbReference>
<sequence>MQSSVADPAKFGNMVSLISFSLFKSAAQALENANDIPEAPSLLEINLQSTKKNQVVLAGRFAVLQLQGFLEHERLNSDVSQEAQELIRGTPRSHTLVLSHQAQVEHKIQAIALLDQLDKDVSLFFMRVRKWYANHFLDLGKLGPDNHQYTCIAQFVSECTPSMKRSSQNSLRSTTTIPPRPKTSSMPHAARWVLHFLNSTCSTFPLSLPTFVILFDYRKSLVSYISEKMPSTLQILRAEKALFRALKPKGNTPKHGLIDHPSFIGRAGIGYADHPTPKFG</sequence>
<dbReference type="PANTHER" id="PTHR10894">
    <property type="entry name" value="NUCLEOLAR PROTEIN 5 NUCLEOLAR PROTEIN NOP5 NOP58"/>
    <property type="match status" value="1"/>
</dbReference>
<reference evidence="9" key="1">
    <citation type="submission" date="2024-06" db="EMBL/GenBank/DDBJ databases">
        <title>Multi-omics analyses provide insights into the biosynthesis of the anticancer antibiotic pleurotin in Hohenbuehelia grisea.</title>
        <authorList>
            <person name="Weaver J.A."/>
            <person name="Alberti F."/>
        </authorList>
    </citation>
    <scope>NUCLEOTIDE SEQUENCE [LARGE SCALE GENOMIC DNA]</scope>
    <source>
        <strain evidence="9">T-177</strain>
    </source>
</reference>
<comment type="similarity">
    <text evidence="2">Belongs to the NOP5/NOP56 family.</text>
</comment>
<dbReference type="SUPFAM" id="SSF89124">
    <property type="entry name" value="Nop domain"/>
    <property type="match status" value="1"/>
</dbReference>
<dbReference type="InterPro" id="IPR045056">
    <property type="entry name" value="Nop56/Nop58"/>
</dbReference>
<evidence type="ECO:0000259" key="7">
    <source>
        <dbReference type="SMART" id="SM00931"/>
    </source>
</evidence>
<keyword evidence="9" id="KW-1185">Reference proteome</keyword>
<comment type="subcellular location">
    <subcellularLocation>
        <location evidence="1">Nucleus</location>
        <location evidence="1">Nucleolus</location>
    </subcellularLocation>
</comment>
<evidence type="ECO:0000256" key="6">
    <source>
        <dbReference type="SAM" id="MobiDB-lite"/>
    </source>
</evidence>
<dbReference type="Gene3D" id="1.10.287.4070">
    <property type="match status" value="1"/>
</dbReference>